<dbReference type="InterPro" id="IPR001279">
    <property type="entry name" value="Metallo-B-lactamas"/>
</dbReference>
<sequence length="475" mass="50292">MTTTPAASRLSFTQHYLDCLSQASYLIGDRVSGKAVVVDPRRDVEVYLEDAAEQGLEIVGVINTHFHADFLAGHLELAEATGAWIGYGSVARPEYAVRSLADGERIALGDDDGVVLEIMHTPGHTPESISVLVYERPDDEVAYGVLTGDALFIGDVGRPDLLASVGVTADELGEMLYDSIQRRLMGLADAVRVFPAHGAGSACGKNLSTEKQSTIGEQRRFNYACQPMAQERFVELVTAGQPSAPAYFSYDATLNKQNRATYDGPQVPALDLVGVRAAQADGAVLLDTRDQVEFTAGHLPGALSVPLDGRFAETAGMLLAHDDRIVVLADGVEAQEESVTRLARIGFDRVVGGLADVESALTAMAVHEVGHASRLTPARLDAALSDPDLEVTLIDIRNAGELEAGGVPGALHIPLAELRRRVDEVPRSGAVVLYCAGGWRSSVGASYLRSQGFADVSDILGGFGAWEATRAGAGA</sequence>
<dbReference type="InterPro" id="IPR001763">
    <property type="entry name" value="Rhodanese-like_dom"/>
</dbReference>
<dbReference type="PANTHER" id="PTHR43084">
    <property type="entry name" value="PERSULFIDE DIOXYGENASE ETHE1"/>
    <property type="match status" value="1"/>
</dbReference>
<dbReference type="InterPro" id="IPR036866">
    <property type="entry name" value="RibonucZ/Hydroxyglut_hydro"/>
</dbReference>
<evidence type="ECO:0000256" key="1">
    <source>
        <dbReference type="ARBA" id="ARBA00022723"/>
    </source>
</evidence>
<accession>A0ABP7XMA5</accession>
<dbReference type="EMBL" id="BAAAZH010000020">
    <property type="protein sequence ID" value="GAA4121829.1"/>
    <property type="molecule type" value="Genomic_DNA"/>
</dbReference>
<keyword evidence="4" id="KW-1185">Reference proteome</keyword>
<organism evidence="3 4">
    <name type="scientific">Nocardioides fonticola</name>
    <dbReference type="NCBI Taxonomy" id="450363"/>
    <lineage>
        <taxon>Bacteria</taxon>
        <taxon>Bacillati</taxon>
        <taxon>Actinomycetota</taxon>
        <taxon>Actinomycetes</taxon>
        <taxon>Propionibacteriales</taxon>
        <taxon>Nocardioidaceae</taxon>
        <taxon>Nocardioides</taxon>
    </lineage>
</organism>
<dbReference type="SUPFAM" id="SSF56281">
    <property type="entry name" value="Metallo-hydrolase/oxidoreductase"/>
    <property type="match status" value="1"/>
</dbReference>
<proteinExistence type="predicted"/>
<dbReference type="InterPro" id="IPR036873">
    <property type="entry name" value="Rhodanese-like_dom_sf"/>
</dbReference>
<gene>
    <name evidence="3" type="ORF">GCM10022215_27080</name>
</gene>
<dbReference type="Pfam" id="PF00753">
    <property type="entry name" value="Lactamase_B"/>
    <property type="match status" value="1"/>
</dbReference>
<dbReference type="RefSeq" id="WP_344733977.1">
    <property type="nucleotide sequence ID" value="NZ_BAAAZH010000020.1"/>
</dbReference>
<dbReference type="Pfam" id="PF00581">
    <property type="entry name" value="Rhodanese"/>
    <property type="match status" value="2"/>
</dbReference>
<dbReference type="CDD" id="cd07724">
    <property type="entry name" value="POD-like_MBL-fold"/>
    <property type="match status" value="1"/>
</dbReference>
<dbReference type="InterPro" id="IPR051682">
    <property type="entry name" value="Mito_Persulfide_Diox"/>
</dbReference>
<evidence type="ECO:0000313" key="4">
    <source>
        <dbReference type="Proteomes" id="UP001501495"/>
    </source>
</evidence>
<dbReference type="Proteomes" id="UP001501495">
    <property type="component" value="Unassembled WGS sequence"/>
</dbReference>
<dbReference type="SMART" id="SM00849">
    <property type="entry name" value="Lactamase_B"/>
    <property type="match status" value="1"/>
</dbReference>
<dbReference type="Gene3D" id="3.60.15.10">
    <property type="entry name" value="Ribonuclease Z/Hydroxyacylglutathione hydrolase-like"/>
    <property type="match status" value="1"/>
</dbReference>
<reference evidence="4" key="1">
    <citation type="journal article" date="2019" name="Int. J. Syst. Evol. Microbiol.">
        <title>The Global Catalogue of Microorganisms (GCM) 10K type strain sequencing project: providing services to taxonomists for standard genome sequencing and annotation.</title>
        <authorList>
            <consortium name="The Broad Institute Genomics Platform"/>
            <consortium name="The Broad Institute Genome Sequencing Center for Infectious Disease"/>
            <person name="Wu L."/>
            <person name="Ma J."/>
        </authorList>
    </citation>
    <scope>NUCLEOTIDE SEQUENCE [LARGE SCALE GENOMIC DNA]</scope>
    <source>
        <strain evidence="4">JCM 16703</strain>
    </source>
</reference>
<evidence type="ECO:0000313" key="3">
    <source>
        <dbReference type="EMBL" id="GAA4121829.1"/>
    </source>
</evidence>
<evidence type="ECO:0000259" key="2">
    <source>
        <dbReference type="PROSITE" id="PS50206"/>
    </source>
</evidence>
<dbReference type="CDD" id="cd00158">
    <property type="entry name" value="RHOD"/>
    <property type="match status" value="1"/>
</dbReference>
<dbReference type="PROSITE" id="PS50206">
    <property type="entry name" value="RHODANESE_3"/>
    <property type="match status" value="2"/>
</dbReference>
<dbReference type="SMART" id="SM00450">
    <property type="entry name" value="RHOD"/>
    <property type="match status" value="2"/>
</dbReference>
<dbReference type="InterPro" id="IPR044528">
    <property type="entry name" value="POD-like_MBL-fold"/>
</dbReference>
<dbReference type="SUPFAM" id="SSF52821">
    <property type="entry name" value="Rhodanese/Cell cycle control phosphatase"/>
    <property type="match status" value="2"/>
</dbReference>
<name>A0ABP7XMA5_9ACTN</name>
<keyword evidence="1" id="KW-0479">Metal-binding</keyword>
<dbReference type="PROSITE" id="PS00380">
    <property type="entry name" value="RHODANESE_1"/>
    <property type="match status" value="1"/>
</dbReference>
<dbReference type="InterPro" id="IPR001307">
    <property type="entry name" value="Thiosulphate_STrfase_CS"/>
</dbReference>
<protein>
    <submittedName>
        <fullName evidence="3">Rhodanese-like domain-containing protein</fullName>
    </submittedName>
</protein>
<feature type="domain" description="Rhodanese" evidence="2">
    <location>
        <begin position="390"/>
        <end position="468"/>
    </location>
</feature>
<comment type="caution">
    <text evidence="3">The sequence shown here is derived from an EMBL/GenBank/DDBJ whole genome shotgun (WGS) entry which is preliminary data.</text>
</comment>
<dbReference type="Gene3D" id="3.40.250.10">
    <property type="entry name" value="Rhodanese-like domain"/>
    <property type="match status" value="2"/>
</dbReference>
<feature type="domain" description="Rhodanese" evidence="2">
    <location>
        <begin position="279"/>
        <end position="358"/>
    </location>
</feature>
<dbReference type="PANTHER" id="PTHR43084:SF1">
    <property type="entry name" value="PERSULFIDE DIOXYGENASE ETHE1, MITOCHONDRIAL"/>
    <property type="match status" value="1"/>
</dbReference>